<accession>A0AAD4K2Z1</accession>
<organism evidence="1 2">
    <name type="scientific">Drosophila rubida</name>
    <dbReference type="NCBI Taxonomy" id="30044"/>
    <lineage>
        <taxon>Eukaryota</taxon>
        <taxon>Metazoa</taxon>
        <taxon>Ecdysozoa</taxon>
        <taxon>Arthropoda</taxon>
        <taxon>Hexapoda</taxon>
        <taxon>Insecta</taxon>
        <taxon>Pterygota</taxon>
        <taxon>Neoptera</taxon>
        <taxon>Endopterygota</taxon>
        <taxon>Diptera</taxon>
        <taxon>Brachycera</taxon>
        <taxon>Muscomorpha</taxon>
        <taxon>Ephydroidea</taxon>
        <taxon>Drosophilidae</taxon>
        <taxon>Drosophila</taxon>
    </lineage>
</organism>
<sequence length="71" mass="7944">MENEYNTILLPIITAVMLCYNRPVTLDEIADGVIALLSSQQEKITTMTSHNLECTSDSSYAKIAPAQRKRK</sequence>
<evidence type="ECO:0000313" key="1">
    <source>
        <dbReference type="EMBL" id="KAH8371486.1"/>
    </source>
</evidence>
<protein>
    <submittedName>
        <fullName evidence="1">Uncharacterized protein</fullName>
    </submittedName>
</protein>
<gene>
    <name evidence="1" type="ORF">KR093_007616</name>
</gene>
<reference evidence="1" key="1">
    <citation type="journal article" date="2021" name="Mol. Ecol. Resour.">
        <title>Phylogenomic analyses of the genus Drosophila reveals genomic signals of climate adaptation.</title>
        <authorList>
            <person name="Li F."/>
            <person name="Rane R.V."/>
            <person name="Luria V."/>
            <person name="Xiong Z."/>
            <person name="Chen J."/>
            <person name="Li Z."/>
            <person name="Catullo R.A."/>
            <person name="Griffin P.C."/>
            <person name="Schiffer M."/>
            <person name="Pearce S."/>
            <person name="Lee S.F."/>
            <person name="McElroy K."/>
            <person name="Stocker A."/>
            <person name="Shirriffs J."/>
            <person name="Cockerell F."/>
            <person name="Coppin C."/>
            <person name="Sgro C.M."/>
            <person name="Karger A."/>
            <person name="Cain J.W."/>
            <person name="Weber J.A."/>
            <person name="Santpere G."/>
            <person name="Kirschner M.W."/>
            <person name="Hoffmann A.A."/>
            <person name="Oakeshott J.G."/>
            <person name="Zhang G."/>
        </authorList>
    </citation>
    <scope>NUCLEOTIDE SEQUENCE</scope>
    <source>
        <strain evidence="1">BGI-SZ-2011g</strain>
    </source>
</reference>
<name>A0AAD4K2Z1_9MUSC</name>
<dbReference type="EMBL" id="JAJJHW010002585">
    <property type="protein sequence ID" value="KAH8371486.1"/>
    <property type="molecule type" value="Genomic_DNA"/>
</dbReference>
<proteinExistence type="predicted"/>
<dbReference type="AlphaFoldDB" id="A0AAD4K2Z1"/>
<dbReference type="Proteomes" id="UP001200034">
    <property type="component" value="Unassembled WGS sequence"/>
</dbReference>
<keyword evidence="2" id="KW-1185">Reference proteome</keyword>
<evidence type="ECO:0000313" key="2">
    <source>
        <dbReference type="Proteomes" id="UP001200034"/>
    </source>
</evidence>
<comment type="caution">
    <text evidence="1">The sequence shown here is derived from an EMBL/GenBank/DDBJ whole genome shotgun (WGS) entry which is preliminary data.</text>
</comment>